<feature type="compositionally biased region" description="Polar residues" evidence="11">
    <location>
        <begin position="54"/>
        <end position="65"/>
    </location>
</feature>
<evidence type="ECO:0000256" key="7">
    <source>
        <dbReference type="ARBA" id="ARBA00022801"/>
    </source>
</evidence>
<dbReference type="InterPro" id="IPR000834">
    <property type="entry name" value="Peptidase_M14"/>
</dbReference>
<dbReference type="InterPro" id="IPR057246">
    <property type="entry name" value="CARBOXYPEPT_ZN_1"/>
</dbReference>
<dbReference type="PANTHER" id="PTHR11705">
    <property type="entry name" value="PROTEASE FAMILY M14 CARBOXYPEPTIDASE A,B"/>
    <property type="match status" value="1"/>
</dbReference>
<comment type="cofactor">
    <cofactor evidence="1">
        <name>Zn(2+)</name>
        <dbReference type="ChEBI" id="CHEBI:29105"/>
    </cofactor>
</comment>
<feature type="region of interest" description="Disordered" evidence="11">
    <location>
        <begin position="44"/>
        <end position="71"/>
    </location>
</feature>
<evidence type="ECO:0000313" key="13">
    <source>
        <dbReference type="EMBL" id="TRX91187.1"/>
    </source>
</evidence>
<dbReference type="GO" id="GO:0008270">
    <property type="term" value="F:zinc ion binding"/>
    <property type="evidence" value="ECO:0007669"/>
    <property type="project" value="InterPro"/>
</dbReference>
<evidence type="ECO:0000256" key="1">
    <source>
        <dbReference type="ARBA" id="ARBA00001947"/>
    </source>
</evidence>
<organism evidence="13 14">
    <name type="scientific">Xylaria flabelliformis</name>
    <dbReference type="NCBI Taxonomy" id="2512241"/>
    <lineage>
        <taxon>Eukaryota</taxon>
        <taxon>Fungi</taxon>
        <taxon>Dikarya</taxon>
        <taxon>Ascomycota</taxon>
        <taxon>Pezizomycotina</taxon>
        <taxon>Sordariomycetes</taxon>
        <taxon>Xylariomycetidae</taxon>
        <taxon>Xylariales</taxon>
        <taxon>Xylariaceae</taxon>
        <taxon>Xylaria</taxon>
    </lineage>
</organism>
<name>A0A553HTC9_9PEZI</name>
<keyword evidence="14" id="KW-1185">Reference proteome</keyword>
<comment type="caution">
    <text evidence="13">The sequence shown here is derived from an EMBL/GenBank/DDBJ whole genome shotgun (WGS) entry which is preliminary data.</text>
</comment>
<dbReference type="GO" id="GO:0006508">
    <property type="term" value="P:proteolysis"/>
    <property type="evidence" value="ECO:0007669"/>
    <property type="project" value="UniProtKB-KW"/>
</dbReference>
<evidence type="ECO:0000256" key="2">
    <source>
        <dbReference type="ARBA" id="ARBA00005988"/>
    </source>
</evidence>
<evidence type="ECO:0000256" key="3">
    <source>
        <dbReference type="ARBA" id="ARBA00022645"/>
    </source>
</evidence>
<dbReference type="PROSITE" id="PS00132">
    <property type="entry name" value="CARBOXYPEPT_ZN_1"/>
    <property type="match status" value="1"/>
</dbReference>
<evidence type="ECO:0000256" key="10">
    <source>
        <dbReference type="PROSITE-ProRule" id="PRU01379"/>
    </source>
</evidence>
<dbReference type="SUPFAM" id="SSF53187">
    <property type="entry name" value="Zn-dependent exopeptidases"/>
    <property type="match status" value="1"/>
</dbReference>
<dbReference type="EMBL" id="VFLP01000048">
    <property type="protein sequence ID" value="TRX91187.1"/>
    <property type="molecule type" value="Genomic_DNA"/>
</dbReference>
<evidence type="ECO:0000256" key="4">
    <source>
        <dbReference type="ARBA" id="ARBA00022670"/>
    </source>
</evidence>
<keyword evidence="3" id="KW-0121">Carboxypeptidase</keyword>
<dbReference type="FunFam" id="3.40.630.10:FF:000084">
    <property type="entry name" value="Carboxypeptidase B2"/>
    <property type="match status" value="1"/>
</dbReference>
<keyword evidence="5" id="KW-0479">Metal-binding</keyword>
<proteinExistence type="inferred from homology"/>
<keyword evidence="9" id="KW-0482">Metalloprotease</keyword>
<evidence type="ECO:0000256" key="11">
    <source>
        <dbReference type="SAM" id="MobiDB-lite"/>
    </source>
</evidence>
<gene>
    <name evidence="13" type="ORF">FHL15_007975</name>
</gene>
<dbReference type="Pfam" id="PF00246">
    <property type="entry name" value="Peptidase_M14"/>
    <property type="match status" value="1"/>
</dbReference>
<dbReference type="STRING" id="2512241.A0A553HTC9"/>
<comment type="similarity">
    <text evidence="2 10">Belongs to the peptidase M14 family.</text>
</comment>
<dbReference type="SMART" id="SM00631">
    <property type="entry name" value="Zn_pept"/>
    <property type="match status" value="1"/>
</dbReference>
<dbReference type="PROSITE" id="PS52035">
    <property type="entry name" value="PEPTIDASE_M14"/>
    <property type="match status" value="1"/>
</dbReference>
<dbReference type="PRINTS" id="PR00765">
    <property type="entry name" value="CRBOXYPTASEA"/>
</dbReference>
<dbReference type="CDD" id="cd03860">
    <property type="entry name" value="M14_CP_A-B_like"/>
    <property type="match status" value="1"/>
</dbReference>
<dbReference type="OrthoDB" id="3626597at2759"/>
<dbReference type="Gene3D" id="3.40.630.10">
    <property type="entry name" value="Zn peptidases"/>
    <property type="match status" value="1"/>
</dbReference>
<keyword evidence="7" id="KW-0378">Hydrolase</keyword>
<evidence type="ECO:0000256" key="5">
    <source>
        <dbReference type="ARBA" id="ARBA00022723"/>
    </source>
</evidence>
<protein>
    <recommendedName>
        <fullName evidence="12">Peptidase M14 domain-containing protein</fullName>
    </recommendedName>
</protein>
<keyword evidence="8" id="KW-0862">Zinc</keyword>
<accession>A0A553HTC9</accession>
<evidence type="ECO:0000313" key="14">
    <source>
        <dbReference type="Proteomes" id="UP000319160"/>
    </source>
</evidence>
<reference evidence="14" key="1">
    <citation type="submission" date="2019-06" db="EMBL/GenBank/DDBJ databases">
        <title>Draft genome sequence of the griseofulvin-producing fungus Xylaria cubensis strain G536.</title>
        <authorList>
            <person name="Mead M.E."/>
            <person name="Raja H.A."/>
            <person name="Steenwyk J.L."/>
            <person name="Knowles S.L."/>
            <person name="Oberlies N.H."/>
            <person name="Rokas A."/>
        </authorList>
    </citation>
    <scope>NUCLEOTIDE SEQUENCE [LARGE SCALE GENOMIC DNA]</scope>
    <source>
        <strain evidence="14">G536</strain>
    </source>
</reference>
<keyword evidence="4" id="KW-0645">Protease</keyword>
<dbReference type="AlphaFoldDB" id="A0A553HTC9"/>
<feature type="active site" description="Proton donor/acceptor" evidence="10">
    <location>
        <position position="517"/>
    </location>
</feature>
<evidence type="ECO:0000256" key="9">
    <source>
        <dbReference type="ARBA" id="ARBA00023049"/>
    </source>
</evidence>
<dbReference type="Proteomes" id="UP000319160">
    <property type="component" value="Unassembled WGS sequence"/>
</dbReference>
<feature type="domain" description="Peptidase M14" evidence="12">
    <location>
        <begin position="251"/>
        <end position="550"/>
    </location>
</feature>
<sequence length="550" mass="60319">MLGRAIIYDDPLSFANYTKELASKQRDDMVLALILDDSTKLGNPQFPMSEKGESNSQCRDPATQSPHHDVDCSFGKEPRPICRWRNGLGSHSSLYRPWHYYTERSRIDMKIRALLLAIAALGLVEASPVSHPAKVSYDGYKVYRVSIPSTGGAITEEEASLGGIELQRRRTGEGWWAVDLAVAPDDIASFEAAAAATSSRFGGGSHEILSHDLGADLAAESTTGSVSASYKYKAEGGAGGEALPGLEWFDAYHPYADHVQYWADLQAALPNNSELIVAGTSFEGRPIQGIHLWGEGGKDSKPAIFFNGNVHAREWITSVVVEYILYQLVTGYKNDTLVQKVLDNYDFYVLPVVNPDGFVYTQTTDRLWRKNRQVRANTTAIGTDINRNWAVGWGGDGSSPNPSSETFSGFAPHDTPETAALAAYADSLRDRHGIKLYVDWHSYAQVILLSYGYTCTAFPANIEEQEALAAGIAAAIAKPYNTTFDHGPGCLVLYQSSGNGRDYLTDVGKAQFGWGIELRDTQYGFVLPPDQILPSGIEIWEGLKYAWAQF</sequence>
<dbReference type="GO" id="GO:0004181">
    <property type="term" value="F:metallocarboxypeptidase activity"/>
    <property type="evidence" value="ECO:0007669"/>
    <property type="project" value="InterPro"/>
</dbReference>
<keyword evidence="6" id="KW-0732">Signal</keyword>
<evidence type="ECO:0000256" key="8">
    <source>
        <dbReference type="ARBA" id="ARBA00022833"/>
    </source>
</evidence>
<evidence type="ECO:0000259" key="12">
    <source>
        <dbReference type="PROSITE" id="PS52035"/>
    </source>
</evidence>
<evidence type="ECO:0000256" key="6">
    <source>
        <dbReference type="ARBA" id="ARBA00022729"/>
    </source>
</evidence>
<dbReference type="PANTHER" id="PTHR11705:SF143">
    <property type="entry name" value="SLL0236 PROTEIN"/>
    <property type="match status" value="1"/>
</dbReference>